<dbReference type="EMBL" id="QJVC01000003">
    <property type="protein sequence ID" value="PYI39372.1"/>
    <property type="molecule type" value="Genomic_DNA"/>
</dbReference>
<dbReference type="InterPro" id="IPR028082">
    <property type="entry name" value="Peripla_BP_I"/>
</dbReference>
<keyword evidence="3" id="KW-0804">Transcription</keyword>
<dbReference type="Proteomes" id="UP000247980">
    <property type="component" value="Unassembled WGS sequence"/>
</dbReference>
<dbReference type="InterPro" id="IPR046335">
    <property type="entry name" value="LacI/GalR-like_sensor"/>
</dbReference>
<dbReference type="GO" id="GO:0000976">
    <property type="term" value="F:transcription cis-regulatory region binding"/>
    <property type="evidence" value="ECO:0007669"/>
    <property type="project" value="TreeGrafter"/>
</dbReference>
<evidence type="ECO:0000256" key="3">
    <source>
        <dbReference type="ARBA" id="ARBA00023163"/>
    </source>
</evidence>
<evidence type="ECO:0000256" key="1">
    <source>
        <dbReference type="ARBA" id="ARBA00023015"/>
    </source>
</evidence>
<reference evidence="5 6" key="1">
    <citation type="submission" date="2018-05" db="EMBL/GenBank/DDBJ databases">
        <title>Genetic diversity of glacier-inhabiting Cryobacterium bacteria in China and description of Cryobacterium mengkeensis sp. nov. and Arthrobacter glacialis sp. nov.</title>
        <authorList>
            <person name="Liu Q."/>
            <person name="Xin Y.-H."/>
        </authorList>
    </citation>
    <scope>NUCLEOTIDE SEQUENCE [LARGE SCALE GENOMIC DNA]</scope>
    <source>
        <strain evidence="5 6">B7</strain>
    </source>
</reference>
<feature type="domain" description="Transcriptional regulator LacI/GalR-like sensor" evidence="4">
    <location>
        <begin position="135"/>
        <end position="290"/>
    </location>
</feature>
<accession>A0A2V5IVE7</accession>
<dbReference type="PANTHER" id="PTHR30146:SF155">
    <property type="entry name" value="ALANINE RACEMASE"/>
    <property type="match status" value="1"/>
</dbReference>
<evidence type="ECO:0000313" key="5">
    <source>
        <dbReference type="EMBL" id="PYI39372.1"/>
    </source>
</evidence>
<keyword evidence="1" id="KW-0805">Transcription regulation</keyword>
<dbReference type="RefSeq" id="WP_110484276.1">
    <property type="nucleotide sequence ID" value="NZ_QJVC01000003.1"/>
</dbReference>
<name>A0A2V5IVE7_9MICC</name>
<dbReference type="GO" id="GO:0003700">
    <property type="term" value="F:DNA-binding transcription factor activity"/>
    <property type="evidence" value="ECO:0007669"/>
    <property type="project" value="TreeGrafter"/>
</dbReference>
<keyword evidence="2" id="KW-0238">DNA-binding</keyword>
<dbReference type="Gene3D" id="3.40.50.2300">
    <property type="match status" value="2"/>
</dbReference>
<dbReference type="Pfam" id="PF13377">
    <property type="entry name" value="Peripla_BP_3"/>
    <property type="match status" value="1"/>
</dbReference>
<sequence>MISQRSATESTSRSGVPAPAPLGLVLLRSAQPGQLDPFHQDFIRGVESKLAEAGRSLLVMLQADPQKELETYRRWAEQGRIAGVLLMNLCLDDERLPLLQELGLPAVVIGDPQFSAVHPAAYTDDKAAMAQALHFLKGLGHQNIARIAGPVELFHTAQRTEVYSQTMAAAGVLGLQRNGEYSHESGKALTAELFAAGVGPRPSAIIYDDAVMAIGGLDMLGTLGVSVPEQVSVLAWDDSVQCQLAGVTALSHDVAAYGALAAELLLGHLAGEPVGSRATEAPTLVERGSTGSVVNS</sequence>
<protein>
    <recommendedName>
        <fullName evidence="4">Transcriptional regulator LacI/GalR-like sensor domain-containing protein</fullName>
    </recommendedName>
</protein>
<dbReference type="PANTHER" id="PTHR30146">
    <property type="entry name" value="LACI-RELATED TRANSCRIPTIONAL REPRESSOR"/>
    <property type="match status" value="1"/>
</dbReference>
<evidence type="ECO:0000256" key="2">
    <source>
        <dbReference type="ARBA" id="ARBA00023125"/>
    </source>
</evidence>
<dbReference type="AlphaFoldDB" id="A0A2V5IVE7"/>
<keyword evidence="6" id="KW-1185">Reference proteome</keyword>
<dbReference type="SUPFAM" id="SSF53822">
    <property type="entry name" value="Periplasmic binding protein-like I"/>
    <property type="match status" value="1"/>
</dbReference>
<evidence type="ECO:0000313" key="6">
    <source>
        <dbReference type="Proteomes" id="UP000247980"/>
    </source>
</evidence>
<organism evidence="5 6">
    <name type="scientific">Arthrobacter psychrolactophilus</name>
    <dbReference type="NCBI Taxonomy" id="92442"/>
    <lineage>
        <taxon>Bacteria</taxon>
        <taxon>Bacillati</taxon>
        <taxon>Actinomycetota</taxon>
        <taxon>Actinomycetes</taxon>
        <taxon>Micrococcales</taxon>
        <taxon>Micrococcaceae</taxon>
        <taxon>Arthrobacter</taxon>
    </lineage>
</organism>
<comment type="caution">
    <text evidence="5">The sequence shown here is derived from an EMBL/GenBank/DDBJ whole genome shotgun (WGS) entry which is preliminary data.</text>
</comment>
<proteinExistence type="predicted"/>
<gene>
    <name evidence="5" type="ORF">CVS30_05270</name>
</gene>
<dbReference type="OrthoDB" id="1938857at2"/>
<dbReference type="CDD" id="cd06267">
    <property type="entry name" value="PBP1_LacI_sugar_binding-like"/>
    <property type="match status" value="1"/>
</dbReference>
<evidence type="ECO:0000259" key="4">
    <source>
        <dbReference type="Pfam" id="PF13377"/>
    </source>
</evidence>